<name>A0AB39UUU9_9GAMM</name>
<evidence type="ECO:0000313" key="1">
    <source>
        <dbReference type="EMBL" id="XDT72082.1"/>
    </source>
</evidence>
<sequence length="118" mass="13945">MNAELKRLHSPDIYDLENYRPENPEMFGFLLQAMVGPEGKDGEESFDIEVCTPRWLEETYGIDEVVIGRHHLIVRRYNYQRIVGAIKDFLRDCSGENWNEVAEKVSRLGKWEFEDYTE</sequence>
<dbReference type="EMBL" id="CP154858">
    <property type="protein sequence ID" value="XDT72082.1"/>
    <property type="molecule type" value="Genomic_DNA"/>
</dbReference>
<proteinExistence type="predicted"/>
<gene>
    <name evidence="1" type="ORF">AAIA72_14980</name>
</gene>
<dbReference type="AlphaFoldDB" id="A0AB39UUU9"/>
<protein>
    <submittedName>
        <fullName evidence="1">Immunity 8 family protein</fullName>
    </submittedName>
</protein>
<accession>A0AB39UUU9</accession>
<dbReference type="Pfam" id="PF15586">
    <property type="entry name" value="Imm8"/>
    <property type="match status" value="1"/>
</dbReference>
<organism evidence="1">
    <name type="scientific">Thermohahella caldifontis</name>
    <dbReference type="NCBI Taxonomy" id="3142973"/>
    <lineage>
        <taxon>Bacteria</taxon>
        <taxon>Pseudomonadati</taxon>
        <taxon>Pseudomonadota</taxon>
        <taxon>Gammaproteobacteria</taxon>
        <taxon>Oceanospirillales</taxon>
        <taxon>Hahellaceae</taxon>
        <taxon>Thermohahella</taxon>
    </lineage>
</organism>
<dbReference type="InterPro" id="IPR028964">
    <property type="entry name" value="Imm8"/>
</dbReference>
<dbReference type="KEGG" id="tcd:AAIA72_14980"/>
<dbReference type="RefSeq" id="WP_369601098.1">
    <property type="nucleotide sequence ID" value="NZ_CP154858.1"/>
</dbReference>
<reference evidence="1" key="1">
    <citation type="submission" date="2024-05" db="EMBL/GenBank/DDBJ databases">
        <title>Genome sequencing of novel strain.</title>
        <authorList>
            <person name="Ganbat D."/>
            <person name="Ganbat S."/>
            <person name="Lee S.-J."/>
        </authorList>
    </citation>
    <scope>NUCLEOTIDE SEQUENCE</scope>
    <source>
        <strain evidence="1">SMD15-11</strain>
    </source>
</reference>